<keyword evidence="15" id="KW-0812">Transmembrane</keyword>
<dbReference type="Pfam" id="PF04043">
    <property type="entry name" value="PMEI"/>
    <property type="match status" value="1"/>
</dbReference>
<evidence type="ECO:0000256" key="7">
    <source>
        <dbReference type="ARBA" id="ARBA00022801"/>
    </source>
</evidence>
<accession>A0A445GWY3</accession>
<dbReference type="SMR" id="A0A445GWY3"/>
<gene>
    <name evidence="17" type="ORF">D0Y65_041737</name>
</gene>
<dbReference type="PANTHER" id="PTHR31707">
    <property type="entry name" value="PECTINESTERASE"/>
    <property type="match status" value="1"/>
</dbReference>
<dbReference type="AlphaFoldDB" id="A0A445GWY3"/>
<dbReference type="InterPro" id="IPR006501">
    <property type="entry name" value="Pectinesterase_inhib_dom"/>
</dbReference>
<keyword evidence="8 14" id="KW-0063">Aspartyl esterase</keyword>
<feature type="active site" evidence="13">
    <location>
        <position position="417"/>
    </location>
</feature>
<evidence type="ECO:0000256" key="2">
    <source>
        <dbReference type="ARBA" id="ARBA00005184"/>
    </source>
</evidence>
<evidence type="ECO:0000256" key="11">
    <source>
        <dbReference type="ARBA" id="ARBA00047928"/>
    </source>
</evidence>
<dbReference type="Gene3D" id="1.20.140.40">
    <property type="entry name" value="Invertase/pectin methylesterase inhibitor family protein"/>
    <property type="match status" value="1"/>
</dbReference>
<dbReference type="PROSITE" id="PS00800">
    <property type="entry name" value="PECTINESTERASE_1"/>
    <property type="match status" value="1"/>
</dbReference>
<evidence type="ECO:0000256" key="13">
    <source>
        <dbReference type="PROSITE-ProRule" id="PRU10040"/>
    </source>
</evidence>
<keyword evidence="6 14" id="KW-0134">Cell wall</keyword>
<dbReference type="GO" id="GO:0045490">
    <property type="term" value="P:pectin catabolic process"/>
    <property type="evidence" value="ECO:0007669"/>
    <property type="project" value="UniProtKB-UniRule"/>
</dbReference>
<dbReference type="SUPFAM" id="SSF101148">
    <property type="entry name" value="Plant invertase/pectin methylesterase inhibitor"/>
    <property type="match status" value="1"/>
</dbReference>
<dbReference type="EC" id="3.1.1.11" evidence="5 14"/>
<comment type="subcellular location">
    <subcellularLocation>
        <location evidence="1 14">Secreted</location>
        <location evidence="1 14">Cell wall</location>
    </subcellularLocation>
</comment>
<evidence type="ECO:0000256" key="5">
    <source>
        <dbReference type="ARBA" id="ARBA00013229"/>
    </source>
</evidence>
<sequence length="574" mass="63322">MSFFKFYGKVDEAEHAMLEARRKTRKRVTIIALSTIVLVGVVCAAVFGTVAHNNNNSNNDGVNNAPSLSNSVKAVCDVTLYKGACYSSLGPLVHSGQVRPEELFLLSIEVALAEASRAVEYFSQKGVFNGLNVDNRTMEGFKNCKDLLGLAVDHLNSSLASGGKSSLFDVLEDLRTWLSAAGTYQQTCIDGLEEAKEALKTSVVNNLKNSTEFTSNSLAIVTWLNKAASTVNLRRLLSTLPHHMVEPKWLHSKDRKLLQKDDLKRKAHIVVAKDDSGKFKTITAALKQVPDNSDKRTVIYVKKGVYDENVRVEKTKWNVMIIGDGMNATIVSGSLNFVDGTPTFSTATFAVFGRNFIARDMGFRNTAGPQKQQAVALMTSADQAVYYRCQIDAFQDSLYAHSNRQFYRECNIYGTVDFIFGNSAVVLQNCNIMPRVPMQGQQNTITAQGKTDPNMNTGISIQNCNITPFGDLSSVKTYLGRPWKNYSTTVFMQSTMGSFIHPNGWLPWVGNSAPDTIFYAEFQNVGPGASTKNRVNWKGLRVITRKQASMFTVKAFLSGERWITASGAPFKSSI</sequence>
<evidence type="ECO:0000256" key="3">
    <source>
        <dbReference type="ARBA" id="ARBA00006027"/>
    </source>
</evidence>
<protein>
    <recommendedName>
        <fullName evidence="5 14">Pectinesterase</fullName>
        <ecNumber evidence="5 14">3.1.1.11</ecNumber>
    </recommendedName>
</protein>
<comment type="function">
    <text evidence="12 14">Acts in the modification of cell walls via demethylesterification of cell wall pectin.</text>
</comment>
<evidence type="ECO:0000256" key="1">
    <source>
        <dbReference type="ARBA" id="ARBA00004191"/>
    </source>
</evidence>
<evidence type="ECO:0000259" key="16">
    <source>
        <dbReference type="SMART" id="SM00856"/>
    </source>
</evidence>
<dbReference type="GO" id="GO:0004857">
    <property type="term" value="F:enzyme inhibitor activity"/>
    <property type="evidence" value="ECO:0007669"/>
    <property type="project" value="InterPro"/>
</dbReference>
<keyword evidence="15" id="KW-0472">Membrane</keyword>
<dbReference type="EMBL" id="QZWG01000015">
    <property type="protein sequence ID" value="RZB65801.1"/>
    <property type="molecule type" value="Genomic_DNA"/>
</dbReference>
<evidence type="ECO:0000313" key="17">
    <source>
        <dbReference type="EMBL" id="RZB65801.1"/>
    </source>
</evidence>
<evidence type="ECO:0000256" key="14">
    <source>
        <dbReference type="RuleBase" id="RU000589"/>
    </source>
</evidence>
<name>A0A445GWY3_GLYSO</name>
<comment type="caution">
    <text evidence="17">The sequence shown here is derived from an EMBL/GenBank/DDBJ whole genome shotgun (WGS) entry which is preliminary data.</text>
</comment>
<evidence type="ECO:0000256" key="10">
    <source>
        <dbReference type="ARBA" id="ARBA00023180"/>
    </source>
</evidence>
<reference evidence="17 18" key="1">
    <citation type="submission" date="2018-09" db="EMBL/GenBank/DDBJ databases">
        <title>A high-quality reference genome of wild soybean provides a powerful tool to mine soybean genomes.</title>
        <authorList>
            <person name="Xie M."/>
            <person name="Chung C.Y.L."/>
            <person name="Li M.-W."/>
            <person name="Wong F.-L."/>
            <person name="Chan T.-F."/>
            <person name="Lam H.-M."/>
        </authorList>
    </citation>
    <scope>NUCLEOTIDE SEQUENCE [LARGE SCALE GENOMIC DNA]</scope>
    <source>
        <strain evidence="18">cv. W05</strain>
        <tissue evidence="17">Hypocotyl of etiolated seedlings</tissue>
    </source>
</reference>
<dbReference type="FunFam" id="2.160.20.10:FF:000001">
    <property type="entry name" value="Pectinesterase"/>
    <property type="match status" value="1"/>
</dbReference>
<comment type="catalytic activity">
    <reaction evidence="11 14">
        <text>[(1-&gt;4)-alpha-D-galacturonosyl methyl ester](n) + n H2O = [(1-&gt;4)-alpha-D-galacturonosyl](n) + n methanol + n H(+)</text>
        <dbReference type="Rhea" id="RHEA:22380"/>
        <dbReference type="Rhea" id="RHEA-COMP:14570"/>
        <dbReference type="Rhea" id="RHEA-COMP:14573"/>
        <dbReference type="ChEBI" id="CHEBI:15377"/>
        <dbReference type="ChEBI" id="CHEBI:15378"/>
        <dbReference type="ChEBI" id="CHEBI:17790"/>
        <dbReference type="ChEBI" id="CHEBI:140522"/>
        <dbReference type="ChEBI" id="CHEBI:140523"/>
        <dbReference type="EC" id="3.1.1.11"/>
    </reaction>
</comment>
<evidence type="ECO:0000313" key="18">
    <source>
        <dbReference type="Proteomes" id="UP000289340"/>
    </source>
</evidence>
<evidence type="ECO:0000256" key="9">
    <source>
        <dbReference type="ARBA" id="ARBA00023157"/>
    </source>
</evidence>
<evidence type="ECO:0000256" key="15">
    <source>
        <dbReference type="SAM" id="Phobius"/>
    </source>
</evidence>
<keyword evidence="9" id="KW-1015">Disulfide bond</keyword>
<feature type="transmembrane region" description="Helical" evidence="15">
    <location>
        <begin position="28"/>
        <end position="50"/>
    </location>
</feature>
<keyword evidence="7 14" id="KW-0378">Hydrolase</keyword>
<organism evidence="17 18">
    <name type="scientific">Glycine soja</name>
    <name type="common">Wild soybean</name>
    <dbReference type="NCBI Taxonomy" id="3848"/>
    <lineage>
        <taxon>Eukaryota</taxon>
        <taxon>Viridiplantae</taxon>
        <taxon>Streptophyta</taxon>
        <taxon>Embryophyta</taxon>
        <taxon>Tracheophyta</taxon>
        <taxon>Spermatophyta</taxon>
        <taxon>Magnoliopsida</taxon>
        <taxon>eudicotyledons</taxon>
        <taxon>Gunneridae</taxon>
        <taxon>Pentapetalae</taxon>
        <taxon>rosids</taxon>
        <taxon>fabids</taxon>
        <taxon>Fabales</taxon>
        <taxon>Fabaceae</taxon>
        <taxon>Papilionoideae</taxon>
        <taxon>50 kb inversion clade</taxon>
        <taxon>NPAAA clade</taxon>
        <taxon>indigoferoid/millettioid clade</taxon>
        <taxon>Phaseoleae</taxon>
        <taxon>Glycine</taxon>
        <taxon>Glycine subgen. Soja</taxon>
    </lineage>
</organism>
<dbReference type="InterPro" id="IPR012334">
    <property type="entry name" value="Pectin_lyas_fold"/>
</dbReference>
<dbReference type="Proteomes" id="UP000289340">
    <property type="component" value="Chromosome 15"/>
</dbReference>
<dbReference type="InterPro" id="IPR000070">
    <property type="entry name" value="Pectinesterase_cat"/>
</dbReference>
<dbReference type="FunFam" id="1.20.140.40:FF:000001">
    <property type="entry name" value="Pectinesterase"/>
    <property type="match status" value="1"/>
</dbReference>
<dbReference type="Gene3D" id="2.160.20.10">
    <property type="entry name" value="Single-stranded right-handed beta-helix, Pectin lyase-like"/>
    <property type="match status" value="1"/>
</dbReference>
<evidence type="ECO:0000256" key="4">
    <source>
        <dbReference type="ARBA" id="ARBA00007786"/>
    </source>
</evidence>
<keyword evidence="10" id="KW-0325">Glycoprotein</keyword>
<keyword evidence="15" id="KW-1133">Transmembrane helix</keyword>
<dbReference type="InterPro" id="IPR018040">
    <property type="entry name" value="Pectinesterase_Tyr_AS"/>
</dbReference>
<dbReference type="GO" id="GO:0030599">
    <property type="term" value="F:pectinesterase activity"/>
    <property type="evidence" value="ECO:0007669"/>
    <property type="project" value="UniProtKB-UniRule"/>
</dbReference>
<dbReference type="Pfam" id="PF01095">
    <property type="entry name" value="Pectinesterase"/>
    <property type="match status" value="1"/>
</dbReference>
<dbReference type="InterPro" id="IPR011050">
    <property type="entry name" value="Pectin_lyase_fold/virulence"/>
</dbReference>
<comment type="similarity">
    <text evidence="4">In the C-terminal section; belongs to the pectinesterase family.</text>
</comment>
<dbReference type="PROSITE" id="PS00503">
    <property type="entry name" value="PECTINESTERASE_2"/>
    <property type="match status" value="1"/>
</dbReference>
<feature type="domain" description="Pectinesterase inhibitor" evidence="16">
    <location>
        <begin position="67"/>
        <end position="220"/>
    </location>
</feature>
<dbReference type="CDD" id="cd15798">
    <property type="entry name" value="PMEI-like_3"/>
    <property type="match status" value="1"/>
</dbReference>
<keyword evidence="14" id="KW-0961">Cell wall biogenesis/degradation</keyword>
<dbReference type="SUPFAM" id="SSF51126">
    <property type="entry name" value="Pectin lyase-like"/>
    <property type="match status" value="1"/>
</dbReference>
<evidence type="ECO:0000256" key="12">
    <source>
        <dbReference type="ARBA" id="ARBA00057335"/>
    </source>
</evidence>
<keyword evidence="14" id="KW-0964">Secreted</keyword>
<dbReference type="InterPro" id="IPR035513">
    <property type="entry name" value="Invertase/methylesterase_inhib"/>
</dbReference>
<evidence type="ECO:0000256" key="8">
    <source>
        <dbReference type="ARBA" id="ARBA00023085"/>
    </source>
</evidence>
<comment type="pathway">
    <text evidence="2 14">Glycan metabolism; pectin degradation; 2-dehydro-3-deoxy-D-gluconate from pectin: step 1/5.</text>
</comment>
<proteinExistence type="inferred from homology"/>
<dbReference type="UniPathway" id="UPA00545">
    <property type="reaction ID" value="UER00823"/>
</dbReference>
<evidence type="ECO:0000256" key="6">
    <source>
        <dbReference type="ARBA" id="ARBA00022512"/>
    </source>
</evidence>
<comment type="similarity">
    <text evidence="3">In the N-terminal section; belongs to the PMEI family.</text>
</comment>
<dbReference type="NCBIfam" id="TIGR01614">
    <property type="entry name" value="PME_inhib"/>
    <property type="match status" value="1"/>
</dbReference>
<dbReference type="InterPro" id="IPR033131">
    <property type="entry name" value="Pectinesterase_Asp_AS"/>
</dbReference>
<dbReference type="SMART" id="SM00856">
    <property type="entry name" value="PMEI"/>
    <property type="match status" value="1"/>
</dbReference>
<keyword evidence="18" id="KW-1185">Reference proteome</keyword>
<dbReference type="GO" id="GO:0042545">
    <property type="term" value="P:cell wall modification"/>
    <property type="evidence" value="ECO:0007669"/>
    <property type="project" value="UniProtKB-UniRule"/>
</dbReference>
<dbReference type="Gramene" id="XM_028347851.1">
    <property type="protein sequence ID" value="XP_028203652.1"/>
    <property type="gene ID" value="LOC114387644"/>
</dbReference>